<dbReference type="AlphaFoldDB" id="B5SQ89"/>
<dbReference type="EMBL" id="EF494740">
    <property type="protein sequence ID" value="ACH86080.1"/>
    <property type="molecule type" value="Genomic_DNA"/>
</dbReference>
<evidence type="ECO:0000313" key="3">
    <source>
        <dbReference type="EMBL" id="ACH86080.1"/>
    </source>
</evidence>
<keyword evidence="2" id="KW-0687">Ribonucleoprotein</keyword>
<dbReference type="Gene3D" id="3.30.420.80">
    <property type="entry name" value="Ribosomal protein S11"/>
    <property type="match status" value="1"/>
</dbReference>
<name>B5SQ89_BLAHN</name>
<keyword evidence="1 3" id="KW-0689">Ribosomal protein</keyword>
<evidence type="ECO:0000256" key="1">
    <source>
        <dbReference type="ARBA" id="ARBA00022980"/>
    </source>
</evidence>
<proteinExistence type="predicted"/>
<dbReference type="GO" id="GO:0005840">
    <property type="term" value="C:ribosome"/>
    <property type="evidence" value="ECO:0007669"/>
    <property type="project" value="UniProtKB-KW"/>
</dbReference>
<reference evidence="3" key="1">
    <citation type="journal article" date="2008" name="Curr. Biol.">
        <title>Organelles in Blastocystis that blur the distinction between mitochondria and hydrogenosomes.</title>
        <authorList>
            <person name="Stechmann A."/>
            <person name="Hamblin K."/>
            <person name="Perez-Brocal V."/>
            <person name="Gaston D."/>
            <person name="Richmond G.S."/>
            <person name="van der Giezen M."/>
            <person name="Clark C.G."/>
            <person name="Roger A.J."/>
        </authorList>
    </citation>
    <scope>NUCLEOTIDE SEQUENCE</scope>
    <source>
        <strain evidence="3">NandII</strain>
    </source>
</reference>
<accession>B5SQ89</accession>
<gene>
    <name evidence="3" type="primary">rps11</name>
</gene>
<geneLocation type="mitochondrion" evidence="3"/>
<reference evidence="3" key="2">
    <citation type="journal article" date="2016" name="Genome Biol. Evol.">
        <title>Blastocystis mitochondrial genomes appear to show multiple independent gains and losses of start and stop codons.</title>
        <authorList>
            <person name="Jacob A.S."/>
            <person name="Andersen L.O."/>
            <person name="Pavinski Bitar P."/>
            <person name="Richards V.P."/>
            <person name="Shah S."/>
            <person name="Stanhope M.J."/>
            <person name="Stensvold C.R."/>
            <person name="Clark C.G."/>
        </authorList>
    </citation>
    <scope>NUCLEOTIDE SEQUENCE</scope>
    <source>
        <strain evidence="3">NandII</strain>
    </source>
</reference>
<dbReference type="GO" id="GO:0006412">
    <property type="term" value="P:translation"/>
    <property type="evidence" value="ECO:0007669"/>
    <property type="project" value="InterPro"/>
</dbReference>
<dbReference type="GO" id="GO:1990904">
    <property type="term" value="C:ribonucleoprotein complex"/>
    <property type="evidence" value="ECO:0007669"/>
    <property type="project" value="UniProtKB-KW"/>
</dbReference>
<organism evidence="3">
    <name type="scientific">Blastocystis sp. subtype 1 (strain ATCC 50177 / NandII)</name>
    <dbReference type="NCBI Taxonomy" id="478820"/>
    <lineage>
        <taxon>Eukaryota</taxon>
        <taxon>Sar</taxon>
        <taxon>Stramenopiles</taxon>
        <taxon>Bigyra</taxon>
        <taxon>Opalozoa</taxon>
        <taxon>Opalinata</taxon>
        <taxon>Blastocystidae</taxon>
        <taxon>Blastocystis</taxon>
    </lineage>
</organism>
<protein>
    <submittedName>
        <fullName evidence="3">Ribosomal protein S11</fullName>
    </submittedName>
</protein>
<dbReference type="GO" id="GO:0003735">
    <property type="term" value="F:structural constituent of ribosome"/>
    <property type="evidence" value="ECO:0007669"/>
    <property type="project" value="InterPro"/>
</dbReference>
<dbReference type="InterPro" id="IPR036967">
    <property type="entry name" value="Ribosomal_uS11_sf"/>
</dbReference>
<keyword evidence="3" id="KW-0496">Mitochondrion</keyword>
<dbReference type="SUPFAM" id="SSF53137">
    <property type="entry name" value="Translational machinery components"/>
    <property type="match status" value="1"/>
</dbReference>
<sequence>MYQKQFKLTNSKILFSKQDNFINLKKKKNLKYKYKEYNKKIITTKKTDFIKYLKIQKNSIQYLNKITKHYNEINNKYIQIYIKVTLNNIFVTYFINNKIYTKSIASLGFKGKSKQTIYAYKTFAESILKDLQNLSPNQSIIVNLYIKSLSKKLKPLYHIFKVNNIKINKIYDTTSQSFNGCRKRKIAIKKKRKSVIKFLSYL</sequence>
<evidence type="ECO:0000256" key="2">
    <source>
        <dbReference type="ARBA" id="ARBA00023274"/>
    </source>
</evidence>